<comment type="function">
    <text evidence="1 13">Transfers the gamma-phosphate of ATP to the 4'-position of a tetraacyldisaccharide 1-phosphate intermediate (termed DS-1-P) to form tetraacyldisaccharide 1,4'-bis-phosphate (lipid IVA).</text>
</comment>
<evidence type="ECO:0000256" key="12">
    <source>
        <dbReference type="ARBA" id="ARBA00029757"/>
    </source>
</evidence>
<dbReference type="GO" id="GO:0005524">
    <property type="term" value="F:ATP binding"/>
    <property type="evidence" value="ECO:0007669"/>
    <property type="project" value="UniProtKB-UniRule"/>
</dbReference>
<evidence type="ECO:0000256" key="9">
    <source>
        <dbReference type="ARBA" id="ARBA00022777"/>
    </source>
</evidence>
<evidence type="ECO:0000256" key="2">
    <source>
        <dbReference type="ARBA" id="ARBA00004870"/>
    </source>
</evidence>
<evidence type="ECO:0000256" key="6">
    <source>
        <dbReference type="ARBA" id="ARBA00022556"/>
    </source>
</evidence>
<dbReference type="InterPro" id="IPR027417">
    <property type="entry name" value="P-loop_NTPase"/>
</dbReference>
<gene>
    <name evidence="13" type="primary">lpxK</name>
    <name evidence="14" type="ORF">SAMN04488524_1426</name>
</gene>
<feature type="binding site" evidence="13">
    <location>
        <begin position="51"/>
        <end position="58"/>
    </location>
    <ligand>
        <name>ATP</name>
        <dbReference type="ChEBI" id="CHEBI:30616"/>
    </ligand>
</feature>
<keyword evidence="15" id="KW-1185">Reference proteome</keyword>
<dbReference type="GO" id="GO:0009029">
    <property type="term" value="F:lipid-A 4'-kinase activity"/>
    <property type="evidence" value="ECO:0007669"/>
    <property type="project" value="UniProtKB-UniRule"/>
</dbReference>
<dbReference type="HAMAP" id="MF_00409">
    <property type="entry name" value="LpxK"/>
    <property type="match status" value="1"/>
</dbReference>
<evidence type="ECO:0000256" key="11">
    <source>
        <dbReference type="ARBA" id="ARBA00023098"/>
    </source>
</evidence>
<sequence length="356" mass="40233">MLNMIKYLRLLLLPFSVLYGIVVVCRNKCYDIGLFKSTSFDLPVICVGNLVVGGSGKTPVTEYLVRLLKDYKVAILSRGYGRKTRGFILADENANALTIGDEPMQFYSKFRHVTVAVCEDRVYGINRLKDSHDLIILDDAYQHRKVKPGFSILLFEYEKLLSWQFLLPAGNLREPFDGYKRAQSLLVTKAPERSDAMETAACVKNFGNMPAGGLFFSFISYGNLKHLFSGAEQSCDAISADTRVFLLTGIANPGPLLVHLKGYSKHIVQHNYPDHYPFSRQNIEQLVNAFQSEGSKEKIIITTEKDAQRLLAVTLKELLLNLPVFYLPIKIELQEKDKATFDQKILNYVSGTTRNR</sequence>
<dbReference type="PANTHER" id="PTHR42724">
    <property type="entry name" value="TETRAACYLDISACCHARIDE 4'-KINASE"/>
    <property type="match status" value="1"/>
</dbReference>
<evidence type="ECO:0000256" key="13">
    <source>
        <dbReference type="HAMAP-Rule" id="MF_00409"/>
    </source>
</evidence>
<dbReference type="PANTHER" id="PTHR42724:SF1">
    <property type="entry name" value="TETRAACYLDISACCHARIDE 4'-KINASE, MITOCHONDRIAL-RELATED"/>
    <property type="match status" value="1"/>
</dbReference>
<protein>
    <recommendedName>
        <fullName evidence="4 13">Tetraacyldisaccharide 4'-kinase</fullName>
        <ecNumber evidence="3 13">2.7.1.130</ecNumber>
    </recommendedName>
    <alternativeName>
        <fullName evidence="12 13">Lipid A 4'-kinase</fullName>
    </alternativeName>
</protein>
<evidence type="ECO:0000256" key="8">
    <source>
        <dbReference type="ARBA" id="ARBA00022741"/>
    </source>
</evidence>
<evidence type="ECO:0000256" key="5">
    <source>
        <dbReference type="ARBA" id="ARBA00022516"/>
    </source>
</evidence>
<name>A0A1W2AHL4_9SPHI</name>
<evidence type="ECO:0000256" key="7">
    <source>
        <dbReference type="ARBA" id="ARBA00022679"/>
    </source>
</evidence>
<dbReference type="GO" id="GO:0009244">
    <property type="term" value="P:lipopolysaccharide core region biosynthetic process"/>
    <property type="evidence" value="ECO:0007669"/>
    <property type="project" value="TreeGrafter"/>
</dbReference>
<organism evidence="14 15">
    <name type="scientific">Pedobacter africanus</name>
    <dbReference type="NCBI Taxonomy" id="151894"/>
    <lineage>
        <taxon>Bacteria</taxon>
        <taxon>Pseudomonadati</taxon>
        <taxon>Bacteroidota</taxon>
        <taxon>Sphingobacteriia</taxon>
        <taxon>Sphingobacteriales</taxon>
        <taxon>Sphingobacteriaceae</taxon>
        <taxon>Pedobacter</taxon>
    </lineage>
</organism>
<dbReference type="Proteomes" id="UP000192756">
    <property type="component" value="Unassembled WGS sequence"/>
</dbReference>
<comment type="catalytic activity">
    <reaction evidence="13">
        <text>a lipid A disaccharide + ATP = a lipid IVA + ADP + H(+)</text>
        <dbReference type="Rhea" id="RHEA:67840"/>
        <dbReference type="ChEBI" id="CHEBI:15378"/>
        <dbReference type="ChEBI" id="CHEBI:30616"/>
        <dbReference type="ChEBI" id="CHEBI:176343"/>
        <dbReference type="ChEBI" id="CHEBI:176425"/>
        <dbReference type="ChEBI" id="CHEBI:456216"/>
        <dbReference type="EC" id="2.7.1.130"/>
    </reaction>
</comment>
<evidence type="ECO:0000256" key="4">
    <source>
        <dbReference type="ARBA" id="ARBA00016436"/>
    </source>
</evidence>
<dbReference type="SUPFAM" id="SSF52540">
    <property type="entry name" value="P-loop containing nucleoside triphosphate hydrolases"/>
    <property type="match status" value="1"/>
</dbReference>
<dbReference type="AlphaFoldDB" id="A0A1W2AHL4"/>
<dbReference type="NCBIfam" id="TIGR00682">
    <property type="entry name" value="lpxK"/>
    <property type="match status" value="1"/>
</dbReference>
<evidence type="ECO:0000256" key="1">
    <source>
        <dbReference type="ARBA" id="ARBA00002274"/>
    </source>
</evidence>
<dbReference type="STRING" id="151894.SAMN04488524_1426"/>
<reference evidence="15" key="1">
    <citation type="submission" date="2017-04" db="EMBL/GenBank/DDBJ databases">
        <authorList>
            <person name="Varghese N."/>
            <person name="Submissions S."/>
        </authorList>
    </citation>
    <scope>NUCLEOTIDE SEQUENCE [LARGE SCALE GENOMIC DNA]</scope>
    <source>
        <strain evidence="15">DSM 12126</strain>
    </source>
</reference>
<evidence type="ECO:0000313" key="15">
    <source>
        <dbReference type="Proteomes" id="UP000192756"/>
    </source>
</evidence>
<keyword evidence="5 13" id="KW-0444">Lipid biosynthesis</keyword>
<evidence type="ECO:0000256" key="3">
    <source>
        <dbReference type="ARBA" id="ARBA00012071"/>
    </source>
</evidence>
<keyword evidence="6 13" id="KW-0441">Lipid A biosynthesis</keyword>
<keyword evidence="10 13" id="KW-0067">ATP-binding</keyword>
<dbReference type="InterPro" id="IPR003758">
    <property type="entry name" value="LpxK"/>
</dbReference>
<keyword evidence="8 13" id="KW-0547">Nucleotide-binding</keyword>
<keyword evidence="11 13" id="KW-0443">Lipid metabolism</keyword>
<evidence type="ECO:0000313" key="14">
    <source>
        <dbReference type="EMBL" id="SMC60167.1"/>
    </source>
</evidence>
<comment type="pathway">
    <text evidence="2 13">Glycolipid biosynthesis; lipid IV(A) biosynthesis; lipid IV(A) from (3R)-3-hydroxytetradecanoyl-[acyl-carrier-protein] and UDP-N-acetyl-alpha-D-glucosamine: step 6/6.</text>
</comment>
<accession>A0A1W2AHL4</accession>
<proteinExistence type="inferred from homology"/>
<keyword evidence="7 13" id="KW-0808">Transferase</keyword>
<dbReference type="RefSeq" id="WP_235012483.1">
    <property type="nucleotide sequence ID" value="NZ_FWXT01000001.1"/>
</dbReference>
<dbReference type="Pfam" id="PF02606">
    <property type="entry name" value="LpxK"/>
    <property type="match status" value="1"/>
</dbReference>
<dbReference type="GO" id="GO:0005886">
    <property type="term" value="C:plasma membrane"/>
    <property type="evidence" value="ECO:0007669"/>
    <property type="project" value="TreeGrafter"/>
</dbReference>
<dbReference type="EC" id="2.7.1.130" evidence="3 13"/>
<dbReference type="EMBL" id="FWXT01000001">
    <property type="protein sequence ID" value="SMC60167.1"/>
    <property type="molecule type" value="Genomic_DNA"/>
</dbReference>
<evidence type="ECO:0000256" key="10">
    <source>
        <dbReference type="ARBA" id="ARBA00022840"/>
    </source>
</evidence>
<keyword evidence="9 13" id="KW-0418">Kinase</keyword>
<dbReference type="GO" id="GO:0009245">
    <property type="term" value="P:lipid A biosynthetic process"/>
    <property type="evidence" value="ECO:0007669"/>
    <property type="project" value="UniProtKB-UniRule"/>
</dbReference>
<dbReference type="UniPathway" id="UPA00359">
    <property type="reaction ID" value="UER00482"/>
</dbReference>
<comment type="similarity">
    <text evidence="13">Belongs to the LpxK family.</text>
</comment>